<proteinExistence type="predicted"/>
<evidence type="ECO:0000313" key="1">
    <source>
        <dbReference type="EMBL" id="NVY96780.1"/>
    </source>
</evidence>
<evidence type="ECO:0000313" key="2">
    <source>
        <dbReference type="Proteomes" id="UP000563523"/>
    </source>
</evidence>
<comment type="caution">
    <text evidence="1">The sequence shown here is derived from an EMBL/GenBank/DDBJ whole genome shotgun (WGS) entry which is preliminary data.</text>
</comment>
<dbReference type="InterPro" id="IPR030956">
    <property type="entry name" value="McbB"/>
</dbReference>
<accession>A0A850R343</accession>
<dbReference type="Proteomes" id="UP000563523">
    <property type="component" value="Unassembled WGS sequence"/>
</dbReference>
<protein>
    <submittedName>
        <fullName evidence="1">McbB family protein</fullName>
    </submittedName>
</protein>
<name>A0A850R343_9LACO</name>
<dbReference type="AlphaFoldDB" id="A0A850R343"/>
<dbReference type="NCBIfam" id="TIGR04424">
    <property type="entry name" value="metallo_McbB"/>
    <property type="match status" value="1"/>
</dbReference>
<organism evidence="1 2">
    <name type="scientific">Bombilactobacillus apium</name>
    <dbReference type="NCBI Taxonomy" id="2675299"/>
    <lineage>
        <taxon>Bacteria</taxon>
        <taxon>Bacillati</taxon>
        <taxon>Bacillota</taxon>
        <taxon>Bacilli</taxon>
        <taxon>Lactobacillales</taxon>
        <taxon>Lactobacillaceae</taxon>
        <taxon>Bombilactobacillus</taxon>
    </lineage>
</organism>
<dbReference type="EMBL" id="JABZEC010000005">
    <property type="protein sequence ID" value="NVY96780.1"/>
    <property type="molecule type" value="Genomic_DNA"/>
</dbReference>
<keyword evidence="2" id="KW-1185">Reference proteome</keyword>
<sequence>MYKVKSFVIYNEAAGYSIVQSQSGIVRIENKNMMDFLNFLDCHSTIINISKKDILKFFPHFGDEAIAFLEDNYIIQENNDYNFNVNKIVMFSNDKIISKLFDQETESFNQNNFQYLKDIENISLDSHTLLVTFINPLDRQLVDTIYKLVKKYDSLWLLSYPYNNNFYFNNLYRASWHVPCYKCVKSEIEDQERIEMFDEISYQQVVDKLYNSNSGFEIATKVDFGMSVKILAMIHFILEQFIFIDDPIRLQKNNKVANILDCFKLDTLNNTVMHESAIHWEMCDCYE</sequence>
<reference evidence="1 2" key="1">
    <citation type="submission" date="2020-06" db="EMBL/GenBank/DDBJ databases">
        <authorList>
            <person name="Kang J."/>
        </authorList>
    </citation>
    <scope>NUCLEOTIDE SEQUENCE [LARGE SCALE GENOMIC DNA]</scope>
    <source>
        <strain evidence="1 2">DCY120</strain>
    </source>
</reference>
<dbReference type="RefSeq" id="WP_176942939.1">
    <property type="nucleotide sequence ID" value="NZ_JABZEC010000005.1"/>
</dbReference>
<gene>
    <name evidence="1" type="ORF">HU830_06380</name>
</gene>